<evidence type="ECO:0000313" key="12">
    <source>
        <dbReference type="Proteomes" id="UP000434582"/>
    </source>
</evidence>
<dbReference type="CDD" id="cd00383">
    <property type="entry name" value="trans_reg_C"/>
    <property type="match status" value="1"/>
</dbReference>
<evidence type="ECO:0000259" key="9">
    <source>
        <dbReference type="PROSITE" id="PS50110"/>
    </source>
</evidence>
<keyword evidence="2" id="KW-0902">Two-component regulatory system</keyword>
<dbReference type="EMBL" id="WIVE01000005">
    <property type="protein sequence ID" value="MQX35529.1"/>
    <property type="molecule type" value="Genomic_DNA"/>
</dbReference>
<dbReference type="GO" id="GO:0000976">
    <property type="term" value="F:transcription cis-regulatory region binding"/>
    <property type="evidence" value="ECO:0007669"/>
    <property type="project" value="TreeGrafter"/>
</dbReference>
<evidence type="ECO:0000313" key="11">
    <source>
        <dbReference type="EMBL" id="MQX35529.1"/>
    </source>
</evidence>
<gene>
    <name evidence="11" type="ORF">GHC57_03260</name>
</gene>
<dbReference type="SUPFAM" id="SSF52172">
    <property type="entry name" value="CheY-like"/>
    <property type="match status" value="1"/>
</dbReference>
<evidence type="ECO:0000256" key="1">
    <source>
        <dbReference type="ARBA" id="ARBA00022553"/>
    </source>
</evidence>
<dbReference type="FunFam" id="3.40.50.2300:FF:000001">
    <property type="entry name" value="DNA-binding response regulator PhoB"/>
    <property type="match status" value="1"/>
</dbReference>
<dbReference type="GO" id="GO:0006355">
    <property type="term" value="P:regulation of DNA-templated transcription"/>
    <property type="evidence" value="ECO:0007669"/>
    <property type="project" value="InterPro"/>
</dbReference>
<feature type="domain" description="OmpR/PhoB-type" evidence="10">
    <location>
        <begin position="154"/>
        <end position="250"/>
    </location>
</feature>
<dbReference type="InterPro" id="IPR001867">
    <property type="entry name" value="OmpR/PhoB-type_DNA-bd"/>
</dbReference>
<feature type="DNA-binding region" description="OmpR/PhoB-type" evidence="7">
    <location>
        <begin position="154"/>
        <end position="250"/>
    </location>
</feature>
<dbReference type="InterPro" id="IPR011006">
    <property type="entry name" value="CheY-like_superfamily"/>
</dbReference>
<evidence type="ECO:0000256" key="7">
    <source>
        <dbReference type="PROSITE-ProRule" id="PRU01091"/>
    </source>
</evidence>
<keyword evidence="4 7" id="KW-0238">DNA-binding</keyword>
<protein>
    <submittedName>
        <fullName evidence="11">Response regulator</fullName>
    </submittedName>
</protein>
<evidence type="ECO:0000256" key="8">
    <source>
        <dbReference type="SAM" id="MobiDB-lite"/>
    </source>
</evidence>
<dbReference type="RefSeq" id="WP_153341118.1">
    <property type="nucleotide sequence ID" value="NZ_WIVE01000005.1"/>
</dbReference>
<keyword evidence="12" id="KW-1185">Reference proteome</keyword>
<dbReference type="SMART" id="SM00862">
    <property type="entry name" value="Trans_reg_C"/>
    <property type="match status" value="1"/>
</dbReference>
<dbReference type="Pfam" id="PF00486">
    <property type="entry name" value="Trans_reg_C"/>
    <property type="match status" value="1"/>
</dbReference>
<proteinExistence type="predicted"/>
<keyword evidence="3" id="KW-0805">Transcription regulation</keyword>
<comment type="caution">
    <text evidence="11">The sequence shown here is derived from an EMBL/GenBank/DDBJ whole genome shotgun (WGS) entry which is preliminary data.</text>
</comment>
<evidence type="ECO:0000259" key="10">
    <source>
        <dbReference type="PROSITE" id="PS51755"/>
    </source>
</evidence>
<feature type="domain" description="Response regulatory" evidence="9">
    <location>
        <begin position="21"/>
        <end position="134"/>
    </location>
</feature>
<dbReference type="Pfam" id="PF00072">
    <property type="entry name" value="Response_reg"/>
    <property type="match status" value="1"/>
</dbReference>
<evidence type="ECO:0000256" key="5">
    <source>
        <dbReference type="ARBA" id="ARBA00023163"/>
    </source>
</evidence>
<dbReference type="GO" id="GO:0032993">
    <property type="term" value="C:protein-DNA complex"/>
    <property type="evidence" value="ECO:0007669"/>
    <property type="project" value="TreeGrafter"/>
</dbReference>
<dbReference type="InterPro" id="IPR001789">
    <property type="entry name" value="Sig_transdc_resp-reg_receiver"/>
</dbReference>
<evidence type="ECO:0000256" key="6">
    <source>
        <dbReference type="PROSITE-ProRule" id="PRU00169"/>
    </source>
</evidence>
<dbReference type="PROSITE" id="PS50110">
    <property type="entry name" value="RESPONSE_REGULATORY"/>
    <property type="match status" value="1"/>
</dbReference>
<dbReference type="InterPro" id="IPR036388">
    <property type="entry name" value="WH-like_DNA-bd_sf"/>
</dbReference>
<dbReference type="GO" id="GO:0000156">
    <property type="term" value="F:phosphorelay response regulator activity"/>
    <property type="evidence" value="ECO:0007669"/>
    <property type="project" value="TreeGrafter"/>
</dbReference>
<feature type="region of interest" description="Disordered" evidence="8">
    <location>
        <begin position="140"/>
        <end position="159"/>
    </location>
</feature>
<dbReference type="PROSITE" id="PS51755">
    <property type="entry name" value="OMPR_PHOB"/>
    <property type="match status" value="1"/>
</dbReference>
<dbReference type="OrthoDB" id="9784252at2"/>
<dbReference type="PANTHER" id="PTHR48111">
    <property type="entry name" value="REGULATOR OF RPOS"/>
    <property type="match status" value="1"/>
</dbReference>
<dbReference type="Gene3D" id="3.40.50.2300">
    <property type="match status" value="1"/>
</dbReference>
<evidence type="ECO:0000256" key="4">
    <source>
        <dbReference type="ARBA" id="ARBA00023125"/>
    </source>
</evidence>
<organism evidence="11 12">
    <name type="scientific">Roseospira navarrensis</name>
    <dbReference type="NCBI Taxonomy" id="140058"/>
    <lineage>
        <taxon>Bacteria</taxon>
        <taxon>Pseudomonadati</taxon>
        <taxon>Pseudomonadota</taxon>
        <taxon>Alphaproteobacteria</taxon>
        <taxon>Rhodospirillales</taxon>
        <taxon>Rhodospirillaceae</taxon>
        <taxon>Roseospira</taxon>
    </lineage>
</organism>
<keyword evidence="5" id="KW-0804">Transcription</keyword>
<sequence>MTPAADSPEPLDGLDVADAPHILVVDDDERLRTLLTRYLSDNGFVVTAASGAEEARACLATLTFDLLVVDVMMPGEDGLSLTRSLRESDAVPILMLTAMGDPEARIQGLEAGADDYLPKPFEPRELLLRITGILRRVTDRGRADESPAAAPNGPAPLRFGPLELDLRRESLTRDGVPVRLTTTETQLLMVMARHAGTVISREDLAEMTGTGANPRGVDVQVTRLRRKLEPDQKVPRYLQTVRGRGYLLRPD</sequence>
<evidence type="ECO:0000256" key="3">
    <source>
        <dbReference type="ARBA" id="ARBA00023015"/>
    </source>
</evidence>
<dbReference type="PANTHER" id="PTHR48111:SF4">
    <property type="entry name" value="DNA-BINDING DUAL TRANSCRIPTIONAL REGULATOR OMPR"/>
    <property type="match status" value="1"/>
</dbReference>
<dbReference type="AlphaFoldDB" id="A0A7X2D1U1"/>
<feature type="modified residue" description="4-aspartylphosphate" evidence="6">
    <location>
        <position position="70"/>
    </location>
</feature>
<keyword evidence="1 6" id="KW-0597">Phosphoprotein</keyword>
<dbReference type="InterPro" id="IPR039420">
    <property type="entry name" value="WalR-like"/>
</dbReference>
<accession>A0A7X2D1U1</accession>
<dbReference type="Gene3D" id="6.10.250.690">
    <property type="match status" value="1"/>
</dbReference>
<evidence type="ECO:0000256" key="2">
    <source>
        <dbReference type="ARBA" id="ARBA00023012"/>
    </source>
</evidence>
<reference evidence="11 12" key="1">
    <citation type="submission" date="2019-10" db="EMBL/GenBank/DDBJ databases">
        <title>Draft whole-genome sequence of the purple nonsulfur photosynthetic bacterium Roseospira navarrensis DSM 15114.</title>
        <authorList>
            <person name="Kyndt J.A."/>
            <person name="Meyer T.E."/>
        </authorList>
    </citation>
    <scope>NUCLEOTIDE SEQUENCE [LARGE SCALE GENOMIC DNA]</scope>
    <source>
        <strain evidence="11 12">DSM 15114</strain>
    </source>
</reference>
<dbReference type="GO" id="GO:0005829">
    <property type="term" value="C:cytosol"/>
    <property type="evidence" value="ECO:0007669"/>
    <property type="project" value="TreeGrafter"/>
</dbReference>
<name>A0A7X2D1U1_9PROT</name>
<dbReference type="InterPro" id="IPR016032">
    <property type="entry name" value="Sig_transdc_resp-reg_C-effctor"/>
</dbReference>
<dbReference type="SMART" id="SM00448">
    <property type="entry name" value="REC"/>
    <property type="match status" value="1"/>
</dbReference>
<dbReference type="Proteomes" id="UP000434582">
    <property type="component" value="Unassembled WGS sequence"/>
</dbReference>
<dbReference type="Gene3D" id="1.10.10.10">
    <property type="entry name" value="Winged helix-like DNA-binding domain superfamily/Winged helix DNA-binding domain"/>
    <property type="match status" value="1"/>
</dbReference>
<dbReference type="SUPFAM" id="SSF46894">
    <property type="entry name" value="C-terminal effector domain of the bipartite response regulators"/>
    <property type="match status" value="1"/>
</dbReference>